<evidence type="ECO:0000313" key="1">
    <source>
        <dbReference type="EMBL" id="KAA2235877.1"/>
    </source>
</evidence>
<gene>
    <name evidence="1" type="ORF">F0L46_17715</name>
</gene>
<accession>A0A5B2VCK9</accession>
<reference evidence="1 2" key="1">
    <citation type="submission" date="2019-09" db="EMBL/GenBank/DDBJ databases">
        <title>Salinarimonas rosea gen. nov., sp. nov., a new member of the a-2 subgroup of the Proteobacteria.</title>
        <authorList>
            <person name="Liu J."/>
        </authorList>
    </citation>
    <scope>NUCLEOTIDE SEQUENCE [LARGE SCALE GENOMIC DNA]</scope>
    <source>
        <strain evidence="1 2">BN140002</strain>
    </source>
</reference>
<evidence type="ECO:0000313" key="2">
    <source>
        <dbReference type="Proteomes" id="UP000323142"/>
    </source>
</evidence>
<dbReference type="EMBL" id="VUOA01000032">
    <property type="protein sequence ID" value="KAA2235877.1"/>
    <property type="molecule type" value="Genomic_DNA"/>
</dbReference>
<protein>
    <submittedName>
        <fullName evidence="1">Uncharacterized protein</fullName>
    </submittedName>
</protein>
<comment type="caution">
    <text evidence="1">The sequence shown here is derived from an EMBL/GenBank/DDBJ whole genome shotgun (WGS) entry which is preliminary data.</text>
</comment>
<dbReference type="RefSeq" id="WP_149819973.1">
    <property type="nucleotide sequence ID" value="NZ_VUOA01000032.1"/>
</dbReference>
<reference evidence="1 2" key="2">
    <citation type="submission" date="2019-09" db="EMBL/GenBank/DDBJ databases">
        <authorList>
            <person name="Jin C."/>
        </authorList>
    </citation>
    <scope>NUCLEOTIDE SEQUENCE [LARGE SCALE GENOMIC DNA]</scope>
    <source>
        <strain evidence="1 2">BN140002</strain>
    </source>
</reference>
<dbReference type="Proteomes" id="UP000323142">
    <property type="component" value="Unassembled WGS sequence"/>
</dbReference>
<dbReference type="AlphaFoldDB" id="A0A5B2VCK9"/>
<dbReference type="OrthoDB" id="8187370at2"/>
<keyword evidence="2" id="KW-1185">Reference proteome</keyword>
<sequence>MLESGKPDSILASESQVRMTTVEQVLAPQTSLHRNPFRLIGATTRDNRTRIIELADEAGLIRDADDCRDAQGALMSPRRRLTAEMAWLPGVAPSKASQLVDDISTAAVRETAGELPPLARANVLASFIEALSGSITAAEAATAITRLAIAVEAIDLEDVFRDINEERAVAGFTPERDLDAVAEEFEVRKRAYKSCATALLERFPAQSVVKIVDAVAARSTKDGSKPAPALIQDLVEGYELNAQSFIEREAENIEKLATRARELGATGESAVLPVVEEMKQVAENYLSVARPILIVNKPIGLTHRPSRDIAFEMRGLAVNLHNDYGFIDAPARLTTFLKERFAIVDDIAERVSEDDAFLKDAVEQRRQSELSRQEFEREITYSAEVGLIFKDSISISPKGVSWKGQHIPLEEITRIRWGATRHSINGIPTGTDLMIMVGDARRTINISMRNKDVYANTVDRLWKAAGVPILIQIVAQLRNGNSIAFGDAIIRDNSVSLIRHRVFGANERVDLSWSDVNVWSQNGEFVLGARNDKKVYVSLSYQSYDNVHVLEHLIRMFFKKPVARISQILD</sequence>
<proteinExistence type="predicted"/>
<name>A0A5B2VCK9_9HYPH</name>
<organism evidence="1 2">
    <name type="scientific">Salinarimonas soli</name>
    <dbReference type="NCBI Taxonomy" id="1638099"/>
    <lineage>
        <taxon>Bacteria</taxon>
        <taxon>Pseudomonadati</taxon>
        <taxon>Pseudomonadota</taxon>
        <taxon>Alphaproteobacteria</taxon>
        <taxon>Hyphomicrobiales</taxon>
        <taxon>Salinarimonadaceae</taxon>
        <taxon>Salinarimonas</taxon>
    </lineage>
</organism>